<reference evidence="3 4" key="1">
    <citation type="submission" date="2017-08" db="EMBL/GenBank/DDBJ databases">
        <title>The complete genome sequence of Nocardiopsis gilva YIM 90087.</title>
        <authorList>
            <person name="Yin M."/>
            <person name="Tang S."/>
        </authorList>
    </citation>
    <scope>NUCLEOTIDE SEQUENCE [LARGE SCALE GENOMIC DNA]</scope>
    <source>
        <strain evidence="3 4">YIM 90087</strain>
    </source>
</reference>
<keyword evidence="2" id="KW-1133">Transmembrane helix</keyword>
<dbReference type="AlphaFoldDB" id="A0A223S242"/>
<dbReference type="KEGG" id="ngv:CDO52_04905"/>
<name>A0A223S242_9ACTN</name>
<evidence type="ECO:0000256" key="1">
    <source>
        <dbReference type="SAM" id="MobiDB-lite"/>
    </source>
</evidence>
<proteinExistence type="predicted"/>
<keyword evidence="2" id="KW-0472">Membrane</keyword>
<keyword evidence="4" id="KW-1185">Reference proteome</keyword>
<accession>A0A223S242</accession>
<organism evidence="3 4">
    <name type="scientific">Nocardiopsis gilva YIM 90087</name>
    <dbReference type="NCBI Taxonomy" id="1235441"/>
    <lineage>
        <taxon>Bacteria</taxon>
        <taxon>Bacillati</taxon>
        <taxon>Actinomycetota</taxon>
        <taxon>Actinomycetes</taxon>
        <taxon>Streptosporangiales</taxon>
        <taxon>Nocardiopsidaceae</taxon>
        <taxon>Nocardiopsis</taxon>
    </lineage>
</organism>
<dbReference type="EMBL" id="CP022753">
    <property type="protein sequence ID" value="ASU82212.1"/>
    <property type="molecule type" value="Genomic_DNA"/>
</dbReference>
<evidence type="ECO:0000313" key="4">
    <source>
        <dbReference type="Proteomes" id="UP000215005"/>
    </source>
</evidence>
<keyword evidence="2" id="KW-0812">Transmembrane</keyword>
<evidence type="ECO:0000313" key="3">
    <source>
        <dbReference type="EMBL" id="ASU82212.1"/>
    </source>
</evidence>
<dbReference type="RefSeq" id="WP_017620323.1">
    <property type="nucleotide sequence ID" value="NZ_ANBG01000308.1"/>
</dbReference>
<dbReference type="Proteomes" id="UP000215005">
    <property type="component" value="Chromosome"/>
</dbReference>
<feature type="region of interest" description="Disordered" evidence="1">
    <location>
        <begin position="1"/>
        <end position="30"/>
    </location>
</feature>
<evidence type="ECO:0000256" key="2">
    <source>
        <dbReference type="SAM" id="Phobius"/>
    </source>
</evidence>
<feature type="compositionally biased region" description="Low complexity" evidence="1">
    <location>
        <begin position="1"/>
        <end position="20"/>
    </location>
</feature>
<feature type="transmembrane region" description="Helical" evidence="2">
    <location>
        <begin position="48"/>
        <end position="69"/>
    </location>
</feature>
<protein>
    <submittedName>
        <fullName evidence="3">Uncharacterized protein</fullName>
    </submittedName>
</protein>
<gene>
    <name evidence="3" type="ORF">CDO52_04905</name>
</gene>
<sequence length="249" mass="27072">MSSRGHTNSSSSSSTSTGASKQRRKRQRAEKIALMQAEQARRERRKRVLVFGSVAAMGILVIGIAGWGITQLPDSEKTTPLPELVSGEGTNLPPWPLPEDPVALAEKASLRVAPMEGTAEHFHTHLDVIVDGEPVTVPANIGIHPAGTAMSELHTHDERGVIHIEAPTDDKRYTLGQLFAEWDVKLDEDTLGGLEADETNTLRAYVDGEPFDGDPARIELKPRGQIALIYGPKDADVEVPDDFDFKPGE</sequence>